<comment type="cofactor">
    <cofactor evidence="1">
        <name>Fe(2+)</name>
        <dbReference type="ChEBI" id="CHEBI:29033"/>
    </cofactor>
</comment>
<evidence type="ECO:0000256" key="1">
    <source>
        <dbReference type="ARBA" id="ARBA00001954"/>
    </source>
</evidence>
<dbReference type="InterPro" id="IPR042098">
    <property type="entry name" value="TauD-like_sf"/>
</dbReference>
<evidence type="ECO:0000256" key="6">
    <source>
        <dbReference type="ARBA" id="ARBA00023004"/>
    </source>
</evidence>
<keyword evidence="5" id="KW-0560">Oxidoreductase</keyword>
<dbReference type="OrthoDB" id="10257314at2759"/>
<gene>
    <name evidence="8" type="ORF">L207DRAFT_631939</name>
</gene>
<name>A0A2J6RU87_HYAVF</name>
<organism evidence="8 9">
    <name type="scientific">Hyaloscypha variabilis (strain UAMH 11265 / GT02V1 / F)</name>
    <name type="common">Meliniomyces variabilis</name>
    <dbReference type="NCBI Taxonomy" id="1149755"/>
    <lineage>
        <taxon>Eukaryota</taxon>
        <taxon>Fungi</taxon>
        <taxon>Dikarya</taxon>
        <taxon>Ascomycota</taxon>
        <taxon>Pezizomycotina</taxon>
        <taxon>Leotiomycetes</taxon>
        <taxon>Helotiales</taxon>
        <taxon>Hyaloscyphaceae</taxon>
        <taxon>Hyaloscypha</taxon>
        <taxon>Hyaloscypha variabilis</taxon>
    </lineage>
</organism>
<sequence length="348" mass="39037">MVSPTLTPTVLAYTPPDPPLKEFTPARDRAFFADPKKNSLLSQASAVEEVTPHIGTELKGVQLSSLTDAQKDELALLIAERGVVFFRDQDITLDQQHELASYYGIQDRDPNQQDPKHVTIIGRDGNVRAYGQYSAEYHSDHSYELNPPSYTLLRMVKTPPSGGDTIFTSQTALYDTLSPTFQKLGEGLHAIHSSERSYISSINGGGAPHRAPIATAHPLVRTHPVTRLKSLNYNPSFIERIEELNRQESHHLLAFLREHLLNASDLTVRWKWTPGAVAFWDNRIVVHRAVPGGYDVSLREGKRTAVYGERPFFDPENSESLTKRKERLQKERGVNGIVHKTKDVALNN</sequence>
<protein>
    <submittedName>
        <fullName evidence="8">Putative alpha-ketoglutarate-dependent sulfonate dioxygenase</fullName>
    </submittedName>
</protein>
<feature type="domain" description="TauD/TfdA-like" evidence="7">
    <location>
        <begin position="47"/>
        <end position="294"/>
    </location>
</feature>
<dbReference type="SUPFAM" id="SSF51197">
    <property type="entry name" value="Clavaminate synthase-like"/>
    <property type="match status" value="1"/>
</dbReference>
<dbReference type="Proteomes" id="UP000235786">
    <property type="component" value="Unassembled WGS sequence"/>
</dbReference>
<dbReference type="PANTHER" id="PTHR30468">
    <property type="entry name" value="ALPHA-KETOGLUTARATE-DEPENDENT SULFONATE DIOXYGENASE"/>
    <property type="match status" value="1"/>
</dbReference>
<dbReference type="EMBL" id="KZ613943">
    <property type="protein sequence ID" value="PMD42081.1"/>
    <property type="molecule type" value="Genomic_DNA"/>
</dbReference>
<dbReference type="STRING" id="1149755.A0A2J6RU87"/>
<dbReference type="InterPro" id="IPR003819">
    <property type="entry name" value="TauD/TfdA-like"/>
</dbReference>
<evidence type="ECO:0000256" key="4">
    <source>
        <dbReference type="ARBA" id="ARBA00022964"/>
    </source>
</evidence>
<accession>A0A2J6RU87</accession>
<dbReference type="GO" id="GO:0046872">
    <property type="term" value="F:metal ion binding"/>
    <property type="evidence" value="ECO:0007669"/>
    <property type="project" value="UniProtKB-KW"/>
</dbReference>
<dbReference type="Pfam" id="PF02668">
    <property type="entry name" value="TauD"/>
    <property type="match status" value="1"/>
</dbReference>
<dbReference type="GO" id="GO:0016706">
    <property type="term" value="F:2-oxoglutarate-dependent dioxygenase activity"/>
    <property type="evidence" value="ECO:0007669"/>
    <property type="project" value="TreeGrafter"/>
</dbReference>
<dbReference type="AlphaFoldDB" id="A0A2J6RU87"/>
<evidence type="ECO:0000256" key="5">
    <source>
        <dbReference type="ARBA" id="ARBA00023002"/>
    </source>
</evidence>
<proteinExistence type="inferred from homology"/>
<comment type="similarity">
    <text evidence="2">Belongs to the TfdA dioxygenase family.</text>
</comment>
<dbReference type="PANTHER" id="PTHR30468:SF29">
    <property type="entry name" value="FAMILY TAURINE DIOXYGENASE, PUTATIVE-RELATED"/>
    <property type="match status" value="1"/>
</dbReference>
<evidence type="ECO:0000313" key="8">
    <source>
        <dbReference type="EMBL" id="PMD42081.1"/>
    </source>
</evidence>
<keyword evidence="9" id="KW-1185">Reference proteome</keyword>
<keyword evidence="3" id="KW-0479">Metal-binding</keyword>
<reference evidence="8 9" key="1">
    <citation type="submission" date="2016-04" db="EMBL/GenBank/DDBJ databases">
        <title>A degradative enzymes factory behind the ericoid mycorrhizal symbiosis.</title>
        <authorList>
            <consortium name="DOE Joint Genome Institute"/>
            <person name="Martino E."/>
            <person name="Morin E."/>
            <person name="Grelet G."/>
            <person name="Kuo A."/>
            <person name="Kohler A."/>
            <person name="Daghino S."/>
            <person name="Barry K."/>
            <person name="Choi C."/>
            <person name="Cichocki N."/>
            <person name="Clum A."/>
            <person name="Copeland A."/>
            <person name="Hainaut M."/>
            <person name="Haridas S."/>
            <person name="Labutti K."/>
            <person name="Lindquist E."/>
            <person name="Lipzen A."/>
            <person name="Khouja H.-R."/>
            <person name="Murat C."/>
            <person name="Ohm R."/>
            <person name="Olson A."/>
            <person name="Spatafora J."/>
            <person name="Veneault-Fourrey C."/>
            <person name="Henrissat B."/>
            <person name="Grigoriev I."/>
            <person name="Martin F."/>
            <person name="Perotto S."/>
        </authorList>
    </citation>
    <scope>NUCLEOTIDE SEQUENCE [LARGE SCALE GENOMIC DNA]</scope>
    <source>
        <strain evidence="8 9">F</strain>
    </source>
</reference>
<dbReference type="InterPro" id="IPR051323">
    <property type="entry name" value="AtsK-like"/>
</dbReference>
<dbReference type="GO" id="GO:0005737">
    <property type="term" value="C:cytoplasm"/>
    <property type="evidence" value="ECO:0007669"/>
    <property type="project" value="TreeGrafter"/>
</dbReference>
<evidence type="ECO:0000259" key="7">
    <source>
        <dbReference type="Pfam" id="PF02668"/>
    </source>
</evidence>
<evidence type="ECO:0000256" key="2">
    <source>
        <dbReference type="ARBA" id="ARBA00005896"/>
    </source>
</evidence>
<keyword evidence="6" id="KW-0408">Iron</keyword>
<evidence type="ECO:0000256" key="3">
    <source>
        <dbReference type="ARBA" id="ARBA00022723"/>
    </source>
</evidence>
<evidence type="ECO:0000313" key="9">
    <source>
        <dbReference type="Proteomes" id="UP000235786"/>
    </source>
</evidence>
<keyword evidence="4 8" id="KW-0223">Dioxygenase</keyword>
<dbReference type="Gene3D" id="3.60.130.10">
    <property type="entry name" value="Clavaminate synthase-like"/>
    <property type="match status" value="1"/>
</dbReference>